<dbReference type="Proteomes" id="UP000789831">
    <property type="component" value="Unassembled WGS sequence"/>
</dbReference>
<dbReference type="AlphaFoldDB" id="A0A9N9H7Z5"/>
<organism evidence="2 3">
    <name type="scientific">Ambispora gerdemannii</name>
    <dbReference type="NCBI Taxonomy" id="144530"/>
    <lineage>
        <taxon>Eukaryota</taxon>
        <taxon>Fungi</taxon>
        <taxon>Fungi incertae sedis</taxon>
        <taxon>Mucoromycota</taxon>
        <taxon>Glomeromycotina</taxon>
        <taxon>Glomeromycetes</taxon>
        <taxon>Archaeosporales</taxon>
        <taxon>Ambisporaceae</taxon>
        <taxon>Ambispora</taxon>
    </lineage>
</organism>
<protein>
    <submittedName>
        <fullName evidence="2">13430_t:CDS:1</fullName>
    </submittedName>
</protein>
<dbReference type="EMBL" id="CAJVPL010005739">
    <property type="protein sequence ID" value="CAG8660246.1"/>
    <property type="molecule type" value="Genomic_DNA"/>
</dbReference>
<accession>A0A9N9H7Z5</accession>
<dbReference type="OrthoDB" id="2424803at2759"/>
<reference evidence="2" key="1">
    <citation type="submission" date="2021-06" db="EMBL/GenBank/DDBJ databases">
        <authorList>
            <person name="Kallberg Y."/>
            <person name="Tangrot J."/>
            <person name="Rosling A."/>
        </authorList>
    </citation>
    <scope>NUCLEOTIDE SEQUENCE</scope>
    <source>
        <strain evidence="2">MT106</strain>
    </source>
</reference>
<keyword evidence="3" id="KW-1185">Reference proteome</keyword>
<evidence type="ECO:0000313" key="2">
    <source>
        <dbReference type="EMBL" id="CAG8660246.1"/>
    </source>
</evidence>
<evidence type="ECO:0000313" key="3">
    <source>
        <dbReference type="Proteomes" id="UP000789831"/>
    </source>
</evidence>
<keyword evidence="1" id="KW-0175">Coiled coil</keyword>
<feature type="coiled-coil region" evidence="1">
    <location>
        <begin position="33"/>
        <end position="95"/>
    </location>
</feature>
<evidence type="ECO:0000256" key="1">
    <source>
        <dbReference type="SAM" id="Coils"/>
    </source>
</evidence>
<gene>
    <name evidence="2" type="ORF">AGERDE_LOCUS11776</name>
</gene>
<name>A0A9N9H7Z5_9GLOM</name>
<sequence length="188" mass="21946">MNKKEYSPCYHCKEGNIGVYYPNNYDDNSIHGIRAVCQKLDCQQKEKELYEAEERKFNDKISKDQGQKESYKNTKKQAEEKLNNLQQQRINEAFTCRGTCATIEKIMKDQEVDINSLSLPEADKVPLRAGQMIMKGETVNVDDLTIDEEDKEVLRELQKQKSPQKNNSSNYTYECQDCGLKGWKTPWW</sequence>
<comment type="caution">
    <text evidence="2">The sequence shown here is derived from an EMBL/GenBank/DDBJ whole genome shotgun (WGS) entry which is preliminary data.</text>
</comment>
<proteinExistence type="predicted"/>